<feature type="domain" description="Serine aminopeptidase S33" evidence="2">
    <location>
        <begin position="23"/>
        <end position="127"/>
    </location>
</feature>
<dbReference type="Proteomes" id="UP001143307">
    <property type="component" value="Unassembled WGS sequence"/>
</dbReference>
<dbReference type="Gene3D" id="3.40.50.1820">
    <property type="entry name" value="alpha/beta hydrolase"/>
    <property type="match status" value="1"/>
</dbReference>
<protein>
    <submittedName>
        <fullName evidence="3">Alpha/beta hydrolase</fullName>
    </submittedName>
</protein>
<dbReference type="RefSeq" id="WP_279253243.1">
    <property type="nucleotide sequence ID" value="NZ_SHNP01000004.1"/>
</dbReference>
<dbReference type="Pfam" id="PF12146">
    <property type="entry name" value="Hydrolase_4"/>
    <property type="match status" value="1"/>
</dbReference>
<evidence type="ECO:0000313" key="4">
    <source>
        <dbReference type="Proteomes" id="UP001143307"/>
    </source>
</evidence>
<comment type="caution">
    <text evidence="3">The sequence shown here is derived from an EMBL/GenBank/DDBJ whole genome shotgun (WGS) entry which is preliminary data.</text>
</comment>
<dbReference type="InterPro" id="IPR022742">
    <property type="entry name" value="Hydrolase_4"/>
</dbReference>
<proteinExistence type="predicted"/>
<keyword evidence="1 3" id="KW-0378">Hydrolase</keyword>
<dbReference type="PANTHER" id="PTHR16138:SF7">
    <property type="entry name" value="PALMITOYL-PROTEIN THIOESTERASE ABHD10, MITOCHONDRIAL"/>
    <property type="match status" value="1"/>
</dbReference>
<keyword evidence="4" id="KW-1185">Reference proteome</keyword>
<evidence type="ECO:0000259" key="2">
    <source>
        <dbReference type="Pfam" id="PF12146"/>
    </source>
</evidence>
<organism evidence="3 4">
    <name type="scientific">Candidatus Seongchinamella marina</name>
    <dbReference type="NCBI Taxonomy" id="2518990"/>
    <lineage>
        <taxon>Bacteria</taxon>
        <taxon>Pseudomonadati</taxon>
        <taxon>Pseudomonadota</taxon>
        <taxon>Gammaproteobacteria</taxon>
        <taxon>Cellvibrionales</taxon>
        <taxon>Halieaceae</taxon>
        <taxon>Seongchinamella</taxon>
    </lineage>
</organism>
<dbReference type="InterPro" id="IPR029058">
    <property type="entry name" value="AB_hydrolase_fold"/>
</dbReference>
<dbReference type="GO" id="GO:0016787">
    <property type="term" value="F:hydrolase activity"/>
    <property type="evidence" value="ECO:0007669"/>
    <property type="project" value="UniProtKB-KW"/>
</dbReference>
<gene>
    <name evidence="3" type="ORF">EYC87_12870</name>
</gene>
<dbReference type="SUPFAM" id="SSF53474">
    <property type="entry name" value="alpha/beta-Hydrolases"/>
    <property type="match status" value="1"/>
</dbReference>
<dbReference type="PANTHER" id="PTHR16138">
    <property type="entry name" value="MYCOPHENOLIC ACID ACYL-GLUCURONIDE ESTERASE, MITOCHONDRIAL"/>
    <property type="match status" value="1"/>
</dbReference>
<name>A0ABT3SWX1_9GAMM</name>
<accession>A0ABT3SWX1</accession>
<reference evidence="3" key="1">
    <citation type="submission" date="2019-02" db="EMBL/GenBank/DDBJ databases">
        <authorList>
            <person name="Li S.-H."/>
        </authorList>
    </citation>
    <scope>NUCLEOTIDE SEQUENCE</scope>
    <source>
        <strain evidence="3">IMCC8485</strain>
    </source>
</reference>
<dbReference type="EMBL" id="SHNP01000004">
    <property type="protein sequence ID" value="MCX2974478.1"/>
    <property type="molecule type" value="Genomic_DNA"/>
</dbReference>
<sequence length="249" mass="27334">MKLERGNDEHIAYEHFEGAGPGIVFLSGFNSNMQGDKAVALDAWCRQSGRQFTRFDYQGHGDSSGKFEDGSIGRWIDDALAVLDEVASGPLVLVGSSMGGWIMLQVALARPDRVIGLVGIAAAPDFTEALAHGGLLPEQMLQLELSGSCAIDNCYDDGDSYLISKTLLDEGREHCLLEREFIAIDSPVRLLHGQRDEDVPWNRSLLLAEKLASENVELQLVKDGDHRLSRPRDLQRLFATLEALLGDLD</sequence>
<evidence type="ECO:0000256" key="1">
    <source>
        <dbReference type="ARBA" id="ARBA00022801"/>
    </source>
</evidence>
<dbReference type="InterPro" id="IPR052382">
    <property type="entry name" value="ABHD10_acyl-thioesterase"/>
</dbReference>
<evidence type="ECO:0000313" key="3">
    <source>
        <dbReference type="EMBL" id="MCX2974478.1"/>
    </source>
</evidence>